<dbReference type="PANTHER" id="PTHR45255:SF1">
    <property type="entry name" value="DNAJ HOMOLOG SUBFAMILY C MEMBER 24"/>
    <property type="match status" value="1"/>
</dbReference>
<dbReference type="CTD" id="120526"/>
<evidence type="ECO:0000256" key="2">
    <source>
        <dbReference type="ARBA" id="ARBA00005156"/>
    </source>
</evidence>
<evidence type="ECO:0000256" key="12">
    <source>
        <dbReference type="ARBA" id="ARBA00074366"/>
    </source>
</evidence>
<dbReference type="PRINTS" id="PR00625">
    <property type="entry name" value="JDOMAIN"/>
</dbReference>
<reference evidence="18" key="1">
    <citation type="submission" date="2025-08" db="UniProtKB">
        <authorList>
            <consortium name="RefSeq"/>
        </authorList>
    </citation>
    <scope>IDENTIFICATION</scope>
</reference>
<dbReference type="Pfam" id="PF00226">
    <property type="entry name" value="DnaJ"/>
    <property type="match status" value="1"/>
</dbReference>
<comment type="similarity">
    <text evidence="3">Belongs to the DPH4 family.</text>
</comment>
<organism evidence="17 18">
    <name type="scientific">Geospiza fortis</name>
    <name type="common">Medium ground-finch</name>
    <dbReference type="NCBI Taxonomy" id="48883"/>
    <lineage>
        <taxon>Eukaryota</taxon>
        <taxon>Metazoa</taxon>
        <taxon>Chordata</taxon>
        <taxon>Craniata</taxon>
        <taxon>Vertebrata</taxon>
        <taxon>Euteleostomi</taxon>
        <taxon>Archelosauria</taxon>
        <taxon>Archosauria</taxon>
        <taxon>Dinosauria</taxon>
        <taxon>Saurischia</taxon>
        <taxon>Theropoda</taxon>
        <taxon>Coelurosauria</taxon>
        <taxon>Aves</taxon>
        <taxon>Neognathae</taxon>
        <taxon>Neoaves</taxon>
        <taxon>Telluraves</taxon>
        <taxon>Australaves</taxon>
        <taxon>Passeriformes</taxon>
        <taxon>Thraupidae</taxon>
        <taxon>Geospiza</taxon>
    </lineage>
</organism>
<feature type="domain" description="DPH-type MB" evidence="16">
    <location>
        <begin position="92"/>
        <end position="146"/>
    </location>
</feature>
<protein>
    <recommendedName>
        <fullName evidence="12">DnaJ homolog subfamily C member 24</fullName>
    </recommendedName>
    <alternativeName>
        <fullName evidence="13">CSL-type zinc finger-containing protein 3</fullName>
    </alternativeName>
    <alternativeName>
        <fullName evidence="14">Diphthamide biosynthesis protein 4</fullName>
    </alternativeName>
</protein>
<accession>A0A6I9HR62</accession>
<dbReference type="CDD" id="cd06257">
    <property type="entry name" value="DnaJ"/>
    <property type="match status" value="1"/>
</dbReference>
<dbReference type="GO" id="GO:0008198">
    <property type="term" value="F:ferrous iron binding"/>
    <property type="evidence" value="ECO:0007669"/>
    <property type="project" value="TreeGrafter"/>
</dbReference>
<dbReference type="InterPro" id="IPR036869">
    <property type="entry name" value="J_dom_sf"/>
</dbReference>
<keyword evidence="10" id="KW-0206">Cytoskeleton</keyword>
<name>A0A6I9HR62_GEOFO</name>
<evidence type="ECO:0000256" key="13">
    <source>
        <dbReference type="ARBA" id="ARBA00076552"/>
    </source>
</evidence>
<dbReference type="GO" id="GO:0005856">
    <property type="term" value="C:cytoskeleton"/>
    <property type="evidence" value="ECO:0007669"/>
    <property type="project" value="UniProtKB-SubCell"/>
</dbReference>
<keyword evidence="7" id="KW-0862">Zinc</keyword>
<sequence length="146" mass="16991">MALGRMEQKDWYKVLGAKPSDSPAELKRKYQKLALLYHPDKQAASAAAVEAEERTRRFQEIHQAWKVLGNEETKQEYDLQQREDNLTKEWPLHEQIYLEDMSWNEDEQLYTLSCRCGGNYSVSKSETKDVSLVCCDTCSLVIEILQ</sequence>
<evidence type="ECO:0000256" key="8">
    <source>
        <dbReference type="ARBA" id="ARBA00022982"/>
    </source>
</evidence>
<dbReference type="PANTHER" id="PTHR45255">
    <property type="entry name" value="DNAJ HOMOLOG SUBFAMILY C MEMBER 24"/>
    <property type="match status" value="1"/>
</dbReference>
<dbReference type="Gene3D" id="3.10.660.10">
    <property type="entry name" value="DPH Zinc finger"/>
    <property type="match status" value="1"/>
</dbReference>
<keyword evidence="9" id="KW-0408">Iron</keyword>
<dbReference type="GO" id="GO:0001671">
    <property type="term" value="F:ATPase activator activity"/>
    <property type="evidence" value="ECO:0007669"/>
    <property type="project" value="TreeGrafter"/>
</dbReference>
<evidence type="ECO:0000256" key="4">
    <source>
        <dbReference type="ARBA" id="ARBA00022448"/>
    </source>
</evidence>
<dbReference type="FunFam" id="3.10.660.10:FF:000002">
    <property type="entry name" value="DnaJ (Hsp40) homolog, subfamily C, member 24"/>
    <property type="match status" value="1"/>
</dbReference>
<evidence type="ECO:0000256" key="9">
    <source>
        <dbReference type="ARBA" id="ARBA00023004"/>
    </source>
</evidence>
<comment type="subcellular location">
    <subcellularLocation>
        <location evidence="1">Cytoplasm</location>
        <location evidence="1">Cytoskeleton</location>
    </subcellularLocation>
</comment>
<comment type="subunit">
    <text evidence="11">Monomer and homooligomer. Iron binding promotes oligomerization.</text>
</comment>
<dbReference type="PROSITE" id="PS51074">
    <property type="entry name" value="DPH_MB"/>
    <property type="match status" value="1"/>
</dbReference>
<dbReference type="FunFam" id="1.10.287.110:FF:000056">
    <property type="entry name" value="DnaJ (Hsp40) homolog, subfamily C, member 24"/>
    <property type="match status" value="1"/>
</dbReference>
<evidence type="ECO:0000256" key="1">
    <source>
        <dbReference type="ARBA" id="ARBA00004245"/>
    </source>
</evidence>
<dbReference type="SUPFAM" id="SSF144217">
    <property type="entry name" value="CSL zinc finger"/>
    <property type="match status" value="1"/>
</dbReference>
<evidence type="ECO:0000313" key="17">
    <source>
        <dbReference type="Proteomes" id="UP000504602"/>
    </source>
</evidence>
<evidence type="ECO:0000259" key="15">
    <source>
        <dbReference type="PROSITE" id="PS50076"/>
    </source>
</evidence>
<dbReference type="OrthoDB" id="66964at2759"/>
<gene>
    <name evidence="18" type="primary">DNAJC24</name>
</gene>
<evidence type="ECO:0000256" key="7">
    <source>
        <dbReference type="ARBA" id="ARBA00022833"/>
    </source>
</evidence>
<dbReference type="InterPro" id="IPR001623">
    <property type="entry name" value="DnaJ_domain"/>
</dbReference>
<evidence type="ECO:0000256" key="11">
    <source>
        <dbReference type="ARBA" id="ARBA00065035"/>
    </source>
</evidence>
<dbReference type="Pfam" id="PF05207">
    <property type="entry name" value="Zn_ribbon_CSL"/>
    <property type="match status" value="1"/>
</dbReference>
<evidence type="ECO:0000256" key="14">
    <source>
        <dbReference type="ARBA" id="ARBA00081299"/>
    </source>
</evidence>
<dbReference type="InParanoid" id="A0A6I9HR62"/>
<dbReference type="AlphaFoldDB" id="A0A6I9HR62"/>
<dbReference type="SMART" id="SM00271">
    <property type="entry name" value="DnaJ"/>
    <property type="match status" value="1"/>
</dbReference>
<proteinExistence type="inferred from homology"/>
<evidence type="ECO:0000313" key="18">
    <source>
        <dbReference type="RefSeq" id="XP_005426989.1"/>
    </source>
</evidence>
<evidence type="ECO:0000256" key="5">
    <source>
        <dbReference type="ARBA" id="ARBA00022490"/>
    </source>
</evidence>
<keyword evidence="5" id="KW-0963">Cytoplasm</keyword>
<evidence type="ECO:0000256" key="3">
    <source>
        <dbReference type="ARBA" id="ARBA00006169"/>
    </source>
</evidence>
<dbReference type="SUPFAM" id="SSF46565">
    <property type="entry name" value="Chaperone J-domain"/>
    <property type="match status" value="1"/>
</dbReference>
<dbReference type="PROSITE" id="PS50076">
    <property type="entry name" value="DNAJ_2"/>
    <property type="match status" value="1"/>
</dbReference>
<dbReference type="RefSeq" id="XP_005426989.1">
    <property type="nucleotide sequence ID" value="XM_005426932.2"/>
</dbReference>
<evidence type="ECO:0000256" key="6">
    <source>
        <dbReference type="ARBA" id="ARBA00022723"/>
    </source>
</evidence>
<evidence type="ECO:0000256" key="10">
    <source>
        <dbReference type="ARBA" id="ARBA00023212"/>
    </source>
</evidence>
<keyword evidence="8" id="KW-0249">Electron transport</keyword>
<keyword evidence="17" id="KW-1185">Reference proteome</keyword>
<keyword evidence="6" id="KW-0479">Metal-binding</keyword>
<dbReference type="InterPro" id="IPR007872">
    <property type="entry name" value="DPH_MB_dom"/>
</dbReference>
<dbReference type="GeneID" id="102040678"/>
<evidence type="ECO:0000259" key="16">
    <source>
        <dbReference type="PROSITE" id="PS51074"/>
    </source>
</evidence>
<feature type="domain" description="J" evidence="15">
    <location>
        <begin position="10"/>
        <end position="81"/>
    </location>
</feature>
<dbReference type="InterPro" id="IPR036671">
    <property type="entry name" value="DPH_MB_sf"/>
</dbReference>
<dbReference type="Proteomes" id="UP000504602">
    <property type="component" value="Unplaced"/>
</dbReference>
<comment type="pathway">
    <text evidence="2">Protein modification; peptidyl-diphthamide biosynthesis.</text>
</comment>
<dbReference type="Gene3D" id="1.10.287.110">
    <property type="entry name" value="DnaJ domain"/>
    <property type="match status" value="1"/>
</dbReference>
<keyword evidence="4" id="KW-0813">Transport</keyword>
<dbReference type="KEGG" id="gfr:102040678"/>